<protein>
    <recommendedName>
        <fullName evidence="1">AB hydrolase-1 domain-containing protein</fullName>
    </recommendedName>
</protein>
<dbReference type="Proteomes" id="UP000015388">
    <property type="component" value="Chromosome"/>
</dbReference>
<dbReference type="InterPro" id="IPR000073">
    <property type="entry name" value="AB_hydrolase_1"/>
</dbReference>
<dbReference type="HOGENOM" id="CLU_020336_6_0_11"/>
<dbReference type="Pfam" id="PF12697">
    <property type="entry name" value="Abhydrolase_6"/>
    <property type="match status" value="1"/>
</dbReference>
<dbReference type="PANTHER" id="PTHR43798">
    <property type="entry name" value="MONOACYLGLYCEROL LIPASE"/>
    <property type="match status" value="1"/>
</dbReference>
<sequence length="315" mass="34976">MLGRGRALSKRRKRYLTDVDRRGFTDSDGVRIAWYEYGPEDAETTVVLIHGYTLAAESFHLQTEYLRKRWPGVRLLLMDLRGHGMSDKPSAAQCSVDAAAHDVLRVLAERVHTGRVIVLGHSLGGPVSLAVLRRAPQELYDRVAGVIQVSSAIEELAAAGLARILNTKIAHLVFDFLHSKPRGAWRLRERIAGLIAPVLAIGFFMRETDDELIEFHAALINETPTRTLVGFFDDLRVHQELAAAPRLQRLPGFVLVGQKDLVTPIAQSERIGREWPKAWLQMAHGAGHMLPLEAPKSVNAAVDRLLRHLAGAPSR</sequence>
<dbReference type="STRING" id="1224163.B841_09255"/>
<reference evidence="2 3" key="1">
    <citation type="submission" date="2012-11" db="EMBL/GenBank/DDBJ databases">
        <title>The complete genome sequence of Corynebacterium maris Coryn-1 (=DSM 45190).</title>
        <authorList>
            <person name="Schaffert L."/>
            <person name="Albersmeier A."/>
            <person name="Kalinowski J."/>
            <person name="Ruckert C."/>
        </authorList>
    </citation>
    <scope>NUCLEOTIDE SEQUENCE [LARGE SCALE GENOMIC DNA]</scope>
    <source>
        <strain evidence="3">Coryn-1</strain>
    </source>
</reference>
<evidence type="ECO:0000313" key="2">
    <source>
        <dbReference type="EMBL" id="AGS35324.1"/>
    </source>
</evidence>
<dbReference type="InterPro" id="IPR029058">
    <property type="entry name" value="AB_hydrolase_fold"/>
</dbReference>
<organism evidence="2 3">
    <name type="scientific">Corynebacterium maris DSM 45190</name>
    <dbReference type="NCBI Taxonomy" id="1224163"/>
    <lineage>
        <taxon>Bacteria</taxon>
        <taxon>Bacillati</taxon>
        <taxon>Actinomycetota</taxon>
        <taxon>Actinomycetes</taxon>
        <taxon>Mycobacteriales</taxon>
        <taxon>Corynebacteriaceae</taxon>
        <taxon>Corynebacterium</taxon>
    </lineage>
</organism>
<gene>
    <name evidence="2" type="ORF">B841_09255</name>
</gene>
<evidence type="ECO:0000259" key="1">
    <source>
        <dbReference type="Pfam" id="PF12697"/>
    </source>
</evidence>
<dbReference type="PATRIC" id="fig|1224163.3.peg.1862"/>
<dbReference type="Gene3D" id="3.40.50.1820">
    <property type="entry name" value="alpha/beta hydrolase"/>
    <property type="match status" value="1"/>
</dbReference>
<dbReference type="EMBL" id="CP003924">
    <property type="protein sequence ID" value="AGS35324.1"/>
    <property type="molecule type" value="Genomic_DNA"/>
</dbReference>
<feature type="domain" description="AB hydrolase-1" evidence="1">
    <location>
        <begin position="46"/>
        <end position="301"/>
    </location>
</feature>
<dbReference type="InterPro" id="IPR050266">
    <property type="entry name" value="AB_hydrolase_sf"/>
</dbReference>
<evidence type="ECO:0000313" key="3">
    <source>
        <dbReference type="Proteomes" id="UP000015388"/>
    </source>
</evidence>
<dbReference type="KEGG" id="cmd:B841_09255"/>
<dbReference type="eggNOG" id="COG0596">
    <property type="taxonomic scope" value="Bacteria"/>
</dbReference>
<accession>S5SVS4</accession>
<proteinExistence type="predicted"/>
<name>S5SVS4_9CORY</name>
<dbReference type="SUPFAM" id="SSF53474">
    <property type="entry name" value="alpha/beta-Hydrolases"/>
    <property type="match status" value="1"/>
</dbReference>
<keyword evidence="3" id="KW-1185">Reference proteome</keyword>
<dbReference type="GO" id="GO:0003824">
    <property type="term" value="F:catalytic activity"/>
    <property type="evidence" value="ECO:0007669"/>
    <property type="project" value="UniProtKB-ARBA"/>
</dbReference>
<dbReference type="AlphaFoldDB" id="S5SVS4"/>